<gene>
    <name evidence="4" type="ORF">JH146_0604</name>
</gene>
<comment type="similarity">
    <text evidence="1">Belongs to the UPF0252 family.</text>
</comment>
<keyword evidence="5" id="KW-1185">Reference proteome</keyword>
<feature type="transmembrane region" description="Helical" evidence="2">
    <location>
        <begin position="32"/>
        <end position="64"/>
    </location>
</feature>
<sequence length="306" mass="36316">MLLILCFGSFGLIFLILLQLSNYMDTISFKHVVMYLCILLLFGLIFNFIYVITSLTIISLFVIYALIFFLNIKVSFLNLITVGIIGAIFGNMLYTYSRYSHVIRKNRKKYTTLERLKNILVMIWKTFGLNITIRDYAKLTSAILHNLNIEHYFLFINRHVAVGVKINDTYYVIDQKLPLYRIDVWLKNHNAKTVKIYNSKLEYCGKFKFEYFKQGTKITSENLQKIESDIKNELKINESNEKCEYIKSIPFYNVIENYDEVTHHSIVRWIVNQIYKEFLVNIKNIRQIKVSIHKNHIIANVYYKMN</sequence>
<protein>
    <recommendedName>
        <fullName evidence="3">Transglutaminase-like domain-containing protein</fullName>
    </recommendedName>
</protein>
<feature type="transmembrane region" description="Helical" evidence="2">
    <location>
        <begin position="76"/>
        <end position="96"/>
    </location>
</feature>
<keyword evidence="2" id="KW-1133">Transmembrane helix</keyword>
<dbReference type="Pfam" id="PF04473">
    <property type="entry name" value="DUF553"/>
    <property type="match status" value="1"/>
</dbReference>
<organism evidence="4 5">
    <name type="scientific">Methanocaldococcus bathoardescens</name>
    <dbReference type="NCBI Taxonomy" id="1301915"/>
    <lineage>
        <taxon>Archaea</taxon>
        <taxon>Methanobacteriati</taxon>
        <taxon>Methanobacteriota</taxon>
        <taxon>Methanomada group</taxon>
        <taxon>Methanococci</taxon>
        <taxon>Methanococcales</taxon>
        <taxon>Methanocaldococcaceae</taxon>
        <taxon>Methanocaldococcus</taxon>
    </lineage>
</organism>
<evidence type="ECO:0000256" key="2">
    <source>
        <dbReference type="SAM" id="Phobius"/>
    </source>
</evidence>
<dbReference type="InterPro" id="IPR007562">
    <property type="entry name" value="Transglutaminase-like_domain"/>
</dbReference>
<accession>A0A076LG46</accession>
<evidence type="ECO:0000313" key="5">
    <source>
        <dbReference type="Proteomes" id="UP000028781"/>
    </source>
</evidence>
<evidence type="ECO:0000313" key="4">
    <source>
        <dbReference type="EMBL" id="AIJ05453.1"/>
    </source>
</evidence>
<dbReference type="EMBL" id="CP009149">
    <property type="protein sequence ID" value="AIJ05453.1"/>
    <property type="molecule type" value="Genomic_DNA"/>
</dbReference>
<dbReference type="AlphaFoldDB" id="A0A076LG46"/>
<keyword evidence="2" id="KW-0812">Transmembrane</keyword>
<dbReference type="KEGG" id="mjh:JH146_0604"/>
<dbReference type="HOGENOM" id="CLU_907965_0_0_2"/>
<evidence type="ECO:0000256" key="1">
    <source>
        <dbReference type="ARBA" id="ARBA00007458"/>
    </source>
</evidence>
<dbReference type="Proteomes" id="UP000028781">
    <property type="component" value="Chromosome"/>
</dbReference>
<keyword evidence="2" id="KW-0472">Membrane</keyword>
<proteinExistence type="inferred from homology"/>
<feature type="domain" description="Transglutaminase-like" evidence="3">
    <location>
        <begin position="91"/>
        <end position="196"/>
    </location>
</feature>
<reference evidence="4 5" key="1">
    <citation type="journal article" date="2015" name="Int. J. Syst. Evol. Microbiol.">
        <title>M ethanocaldococcus bathoardescens sp. nov., a hyperthermophilic methanogen isolated from a volcanically active deep-sea hydrothermal vent.</title>
        <authorList>
            <person name="Stewart L.C."/>
            <person name="Jung J.H."/>
            <person name="Kim Y.T."/>
            <person name="Kwon S.W."/>
            <person name="Park C.S."/>
            <person name="Holden J.F."/>
        </authorList>
    </citation>
    <scope>NUCLEOTIDE SEQUENCE [LARGE SCALE GENOMIC DNA]</scope>
    <source>
        <strain evidence="4 5">JH146</strain>
    </source>
</reference>
<evidence type="ECO:0000259" key="3">
    <source>
        <dbReference type="Pfam" id="PF04473"/>
    </source>
</evidence>
<name>A0A076LG46_9EURY</name>